<dbReference type="InterPro" id="IPR001647">
    <property type="entry name" value="HTH_TetR"/>
</dbReference>
<dbReference type="InterPro" id="IPR011075">
    <property type="entry name" value="TetR_C"/>
</dbReference>
<evidence type="ECO:0000256" key="4">
    <source>
        <dbReference type="PROSITE-ProRule" id="PRU00335"/>
    </source>
</evidence>
<dbReference type="PROSITE" id="PS50977">
    <property type="entry name" value="HTH_TETR_2"/>
    <property type="match status" value="1"/>
</dbReference>
<feature type="DNA-binding region" description="H-T-H motif" evidence="4">
    <location>
        <begin position="21"/>
        <end position="40"/>
    </location>
</feature>
<keyword evidence="1" id="KW-0805">Transcription regulation</keyword>
<reference evidence="6 7" key="1">
    <citation type="submission" date="2016-10" db="EMBL/GenBank/DDBJ databases">
        <authorList>
            <person name="de Groot N.N."/>
        </authorList>
    </citation>
    <scope>NUCLEOTIDE SEQUENCE [LARGE SCALE GENOMIC DNA]</scope>
    <source>
        <strain evidence="6 7">A52C2</strain>
    </source>
</reference>
<dbReference type="SUPFAM" id="SSF46689">
    <property type="entry name" value="Homeodomain-like"/>
    <property type="match status" value="1"/>
</dbReference>
<evidence type="ECO:0000313" key="6">
    <source>
        <dbReference type="EMBL" id="SEQ22625.1"/>
    </source>
</evidence>
<protein>
    <submittedName>
        <fullName evidence="6">Transcriptional regulator, TetR family</fullName>
    </submittedName>
</protein>
<keyword evidence="7" id="KW-1185">Reference proteome</keyword>
<dbReference type="SUPFAM" id="SSF48498">
    <property type="entry name" value="Tetracyclin repressor-like, C-terminal domain"/>
    <property type="match status" value="1"/>
</dbReference>
<sequence>MTAALDRAVLVFREHGYDGTSIDALKAATDLTAGSLYKAFKDKKHIFALAFARYLDVRRNQLAERLAGAGTGRERLAETLRFYLDSASGAEGRKGCLVLGSLVEVEALDPALRAALGDAVTDNRAMLLAMLRDGQRDGSVRADLEVEPCADLLLSLLHGLRAVGKLGDPAGQEALVALALKMLD</sequence>
<dbReference type="AlphaFoldDB" id="A0A1H9EAD8"/>
<dbReference type="RefSeq" id="WP_238858186.1">
    <property type="nucleotide sequence ID" value="NZ_FOFG01000003.1"/>
</dbReference>
<evidence type="ECO:0000256" key="1">
    <source>
        <dbReference type="ARBA" id="ARBA00023015"/>
    </source>
</evidence>
<organism evidence="6 7">
    <name type="scientific">Faunimonas pinastri</name>
    <dbReference type="NCBI Taxonomy" id="1855383"/>
    <lineage>
        <taxon>Bacteria</taxon>
        <taxon>Pseudomonadati</taxon>
        <taxon>Pseudomonadota</taxon>
        <taxon>Alphaproteobacteria</taxon>
        <taxon>Hyphomicrobiales</taxon>
        <taxon>Afifellaceae</taxon>
        <taxon>Faunimonas</taxon>
    </lineage>
</organism>
<evidence type="ECO:0000259" key="5">
    <source>
        <dbReference type="PROSITE" id="PS50977"/>
    </source>
</evidence>
<evidence type="ECO:0000313" key="7">
    <source>
        <dbReference type="Proteomes" id="UP000199647"/>
    </source>
</evidence>
<dbReference type="EMBL" id="FOFG01000003">
    <property type="protein sequence ID" value="SEQ22625.1"/>
    <property type="molecule type" value="Genomic_DNA"/>
</dbReference>
<dbReference type="Proteomes" id="UP000199647">
    <property type="component" value="Unassembled WGS sequence"/>
</dbReference>
<name>A0A1H9EAD8_9HYPH</name>
<dbReference type="InterPro" id="IPR009057">
    <property type="entry name" value="Homeodomain-like_sf"/>
</dbReference>
<dbReference type="InterPro" id="IPR036271">
    <property type="entry name" value="Tet_transcr_reg_TetR-rel_C_sf"/>
</dbReference>
<dbReference type="PANTHER" id="PTHR47506">
    <property type="entry name" value="TRANSCRIPTIONAL REGULATORY PROTEIN"/>
    <property type="match status" value="1"/>
</dbReference>
<proteinExistence type="predicted"/>
<keyword evidence="2 4" id="KW-0238">DNA-binding</keyword>
<feature type="domain" description="HTH tetR-type" evidence="5">
    <location>
        <begin position="1"/>
        <end position="58"/>
    </location>
</feature>
<keyword evidence="3" id="KW-0804">Transcription</keyword>
<dbReference type="Gene3D" id="1.10.357.10">
    <property type="entry name" value="Tetracycline Repressor, domain 2"/>
    <property type="match status" value="1"/>
</dbReference>
<evidence type="ECO:0000256" key="3">
    <source>
        <dbReference type="ARBA" id="ARBA00023163"/>
    </source>
</evidence>
<dbReference type="Pfam" id="PF00440">
    <property type="entry name" value="TetR_N"/>
    <property type="match status" value="1"/>
</dbReference>
<dbReference type="STRING" id="1855383.SAMN05216548_103117"/>
<dbReference type="Pfam" id="PF16925">
    <property type="entry name" value="TetR_C_13"/>
    <property type="match status" value="1"/>
</dbReference>
<dbReference type="InterPro" id="IPR023772">
    <property type="entry name" value="DNA-bd_HTH_TetR-type_CS"/>
</dbReference>
<gene>
    <name evidence="6" type="ORF">SAMN05216548_103117</name>
</gene>
<accession>A0A1H9EAD8</accession>
<evidence type="ECO:0000256" key="2">
    <source>
        <dbReference type="ARBA" id="ARBA00023125"/>
    </source>
</evidence>
<dbReference type="GO" id="GO:0003677">
    <property type="term" value="F:DNA binding"/>
    <property type="evidence" value="ECO:0007669"/>
    <property type="project" value="UniProtKB-UniRule"/>
</dbReference>
<dbReference type="PANTHER" id="PTHR47506:SF10">
    <property type="entry name" value="TRANSCRIPTIONAL REGULATORY PROTEIN"/>
    <property type="match status" value="1"/>
</dbReference>
<dbReference type="PROSITE" id="PS01081">
    <property type="entry name" value="HTH_TETR_1"/>
    <property type="match status" value="1"/>
</dbReference>